<protein>
    <submittedName>
        <fullName evidence="4">Putative membrane protein</fullName>
    </submittedName>
</protein>
<dbReference type="AlphaFoldDB" id="C9Z4H1"/>
<sequence length="319" mass="32317">MSSSPPPGWYRDPSYPLTERWWDGTAWTDHRRQPEQPVPPVLPPGPPARGGLGRTGFVALAAAGAVLVAGAVTGGVLLLGGDGDGEDGGRETRSATTSPTSGPDGSPTPTKPADASPTGDPDVVTDDLNGITFPVPDGWENGDGSAEDDAVLVTDDGLYDCPGDNGLCRRGTVVSRTVTGSAETSPKVLAENDIEDAADDAYDRDGLDRRPYDGITGHEVVGSGSVAVAGRAGYYVRWRVTTGAGPGGYVQSLVFPSSSGSEAPVLVRFALDAGEDGPPLDDIDEIVEGIRAVGDAGEDTDKGTGSGTGGGVGSSLGPS</sequence>
<dbReference type="Pfam" id="PF10708">
    <property type="entry name" value="DUF2510"/>
    <property type="match status" value="1"/>
</dbReference>
<gene>
    <name evidence="4" type="ordered locus">SCAB_73881</name>
</gene>
<evidence type="ECO:0000259" key="3">
    <source>
        <dbReference type="Pfam" id="PF10708"/>
    </source>
</evidence>
<dbReference type="RefSeq" id="WP_013004913.1">
    <property type="nucleotide sequence ID" value="NC_013929.1"/>
</dbReference>
<evidence type="ECO:0000256" key="2">
    <source>
        <dbReference type="SAM" id="Phobius"/>
    </source>
</evidence>
<name>C9Z4H1_STRSW</name>
<dbReference type="STRING" id="680198.SCAB_73881"/>
<keyword evidence="2" id="KW-0812">Transmembrane</keyword>
<feature type="compositionally biased region" description="Pro residues" evidence="1">
    <location>
        <begin position="36"/>
        <end position="47"/>
    </location>
</feature>
<keyword evidence="2" id="KW-1133">Transmembrane helix</keyword>
<feature type="compositionally biased region" description="Gly residues" evidence="1">
    <location>
        <begin position="304"/>
        <end position="319"/>
    </location>
</feature>
<feature type="region of interest" description="Disordered" evidence="1">
    <location>
        <begin position="26"/>
        <end position="54"/>
    </location>
</feature>
<proteinExistence type="predicted"/>
<keyword evidence="5" id="KW-1185">Reference proteome</keyword>
<accession>C9Z4H1</accession>
<feature type="region of interest" description="Disordered" evidence="1">
    <location>
        <begin position="292"/>
        <end position="319"/>
    </location>
</feature>
<feature type="compositionally biased region" description="Low complexity" evidence="1">
    <location>
        <begin position="94"/>
        <end position="112"/>
    </location>
</feature>
<evidence type="ECO:0000256" key="1">
    <source>
        <dbReference type="SAM" id="MobiDB-lite"/>
    </source>
</evidence>
<dbReference type="EMBL" id="FN554889">
    <property type="protein sequence ID" value="CBG74373.1"/>
    <property type="molecule type" value="Genomic_DNA"/>
</dbReference>
<feature type="region of interest" description="Disordered" evidence="1">
    <location>
        <begin position="77"/>
        <end position="148"/>
    </location>
</feature>
<evidence type="ECO:0000313" key="5">
    <source>
        <dbReference type="Proteomes" id="UP000001444"/>
    </source>
</evidence>
<feature type="domain" description="DUF2510" evidence="3">
    <location>
        <begin position="7"/>
        <end position="39"/>
    </location>
</feature>
<feature type="transmembrane region" description="Helical" evidence="2">
    <location>
        <begin position="57"/>
        <end position="80"/>
    </location>
</feature>
<dbReference type="InterPro" id="IPR018929">
    <property type="entry name" value="DUF2510"/>
</dbReference>
<dbReference type="Proteomes" id="UP000001444">
    <property type="component" value="Chromosome"/>
</dbReference>
<evidence type="ECO:0000313" key="4">
    <source>
        <dbReference type="EMBL" id="CBG74373.1"/>
    </source>
</evidence>
<dbReference type="HOGENOM" id="CLU_058606_1_0_11"/>
<dbReference type="eggNOG" id="ENOG5033CYM">
    <property type="taxonomic scope" value="Bacteria"/>
</dbReference>
<keyword evidence="2" id="KW-0472">Membrane</keyword>
<dbReference type="GeneID" id="24309015"/>
<organism evidence="4 5">
    <name type="scientific">Streptomyces scabiei (strain 87.22)</name>
    <dbReference type="NCBI Taxonomy" id="680198"/>
    <lineage>
        <taxon>Bacteria</taxon>
        <taxon>Bacillati</taxon>
        <taxon>Actinomycetota</taxon>
        <taxon>Actinomycetes</taxon>
        <taxon>Kitasatosporales</taxon>
        <taxon>Streptomycetaceae</taxon>
        <taxon>Streptomyces</taxon>
    </lineage>
</organism>
<dbReference type="KEGG" id="scb:SCAB_73881"/>
<reference evidence="4 5" key="1">
    <citation type="journal article" date="2010" name="Mol. Plant Microbe Interact.">
        <title>Streptomyces scabies 87-22 contains a coronafacic acid-like biosynthetic cluster that contributes to plant-microbe interactions.</title>
        <authorList>
            <person name="Bignell D.R."/>
            <person name="Seipke R.F."/>
            <person name="Huguet-Tapia J.C."/>
            <person name="Chambers A.H."/>
            <person name="Parry R.J."/>
            <person name="Loria R."/>
        </authorList>
    </citation>
    <scope>NUCLEOTIDE SEQUENCE [LARGE SCALE GENOMIC DNA]</scope>
    <source>
        <strain evidence="4 5">87.22</strain>
    </source>
</reference>